<feature type="non-terminal residue" evidence="1">
    <location>
        <position position="1"/>
    </location>
</feature>
<reference evidence="1" key="1">
    <citation type="submission" date="2021-02" db="EMBL/GenBank/DDBJ databases">
        <authorList>
            <person name="Nowell W R."/>
        </authorList>
    </citation>
    <scope>NUCLEOTIDE SEQUENCE</scope>
    <source>
        <strain evidence="1">Ploen Becks lab</strain>
    </source>
</reference>
<comment type="caution">
    <text evidence="1">The sequence shown here is derived from an EMBL/GenBank/DDBJ whole genome shotgun (WGS) entry which is preliminary data.</text>
</comment>
<protein>
    <submittedName>
        <fullName evidence="1">Uncharacterized protein</fullName>
    </submittedName>
</protein>
<evidence type="ECO:0000313" key="1">
    <source>
        <dbReference type="EMBL" id="CAF1118642.1"/>
    </source>
</evidence>
<dbReference type="Proteomes" id="UP000663879">
    <property type="component" value="Unassembled WGS sequence"/>
</dbReference>
<name>A0A814QHJ6_9BILA</name>
<accession>A0A814QHJ6</accession>
<dbReference type="OrthoDB" id="6613654at2759"/>
<dbReference type="EMBL" id="CAJNOC010008654">
    <property type="protein sequence ID" value="CAF1118642.1"/>
    <property type="molecule type" value="Genomic_DNA"/>
</dbReference>
<keyword evidence="2" id="KW-1185">Reference proteome</keyword>
<evidence type="ECO:0000313" key="2">
    <source>
        <dbReference type="Proteomes" id="UP000663879"/>
    </source>
</evidence>
<dbReference type="AlphaFoldDB" id="A0A814QHJ6"/>
<proteinExistence type="predicted"/>
<gene>
    <name evidence="1" type="ORF">OXX778_LOCUS21948</name>
</gene>
<organism evidence="1 2">
    <name type="scientific">Brachionus calyciflorus</name>
    <dbReference type="NCBI Taxonomy" id="104777"/>
    <lineage>
        <taxon>Eukaryota</taxon>
        <taxon>Metazoa</taxon>
        <taxon>Spiralia</taxon>
        <taxon>Gnathifera</taxon>
        <taxon>Rotifera</taxon>
        <taxon>Eurotatoria</taxon>
        <taxon>Monogononta</taxon>
        <taxon>Pseudotrocha</taxon>
        <taxon>Ploima</taxon>
        <taxon>Brachionidae</taxon>
        <taxon>Brachionus</taxon>
    </lineage>
</organism>
<sequence>AIQKAQVSLSVEAQVLLPTYDALRQRLQSKVDPYSKYPKINKKEDLLIPDEFKFTCKNENFLIYDSGQDDPDRIIIFGILKKYSSYN</sequence>